<evidence type="ECO:0000256" key="6">
    <source>
        <dbReference type="ARBA" id="ARBA00022729"/>
    </source>
</evidence>
<dbReference type="InterPro" id="IPR012910">
    <property type="entry name" value="Plug_dom"/>
</dbReference>
<reference evidence="18 19" key="1">
    <citation type="submission" date="2020-08" db="EMBL/GenBank/DDBJ databases">
        <title>Genomic Encyclopedia of Type Strains, Phase IV (KMG-IV): sequencing the most valuable type-strain genomes for metagenomic binning, comparative biology and taxonomic classification.</title>
        <authorList>
            <person name="Goeker M."/>
        </authorList>
    </citation>
    <scope>NUCLEOTIDE SEQUENCE [LARGE SCALE GENOMIC DNA]</scope>
    <source>
        <strain evidence="18 19">DSM 23958</strain>
    </source>
</reference>
<name>A0A840RY18_9BURK</name>
<dbReference type="Proteomes" id="UP000554837">
    <property type="component" value="Unassembled WGS sequence"/>
</dbReference>
<dbReference type="InterPro" id="IPR039426">
    <property type="entry name" value="TonB-dep_rcpt-like"/>
</dbReference>
<dbReference type="SUPFAM" id="SSF56935">
    <property type="entry name" value="Porins"/>
    <property type="match status" value="1"/>
</dbReference>
<evidence type="ECO:0000256" key="13">
    <source>
        <dbReference type="RuleBase" id="RU003357"/>
    </source>
</evidence>
<evidence type="ECO:0000256" key="11">
    <source>
        <dbReference type="ARBA" id="ARBA00023237"/>
    </source>
</evidence>
<dbReference type="GO" id="GO:0015344">
    <property type="term" value="F:siderophore uptake transmembrane transporter activity"/>
    <property type="evidence" value="ECO:0007669"/>
    <property type="project" value="TreeGrafter"/>
</dbReference>
<gene>
    <name evidence="18" type="ORF">HNQ51_000890</name>
</gene>
<comment type="similarity">
    <text evidence="2 12 13">Belongs to the TonB-dependent receptor family.</text>
</comment>
<feature type="signal peptide" evidence="15">
    <location>
        <begin position="1"/>
        <end position="26"/>
    </location>
</feature>
<protein>
    <submittedName>
        <fullName evidence="18">Outer membrane receptor for ferrienterochelin and colicins</fullName>
    </submittedName>
</protein>
<evidence type="ECO:0000313" key="19">
    <source>
        <dbReference type="Proteomes" id="UP000554837"/>
    </source>
</evidence>
<evidence type="ECO:0000256" key="12">
    <source>
        <dbReference type="PROSITE-ProRule" id="PRU01360"/>
    </source>
</evidence>
<dbReference type="GO" id="GO:0044718">
    <property type="term" value="P:siderophore transmembrane transport"/>
    <property type="evidence" value="ECO:0007669"/>
    <property type="project" value="TreeGrafter"/>
</dbReference>
<evidence type="ECO:0000256" key="2">
    <source>
        <dbReference type="ARBA" id="ARBA00009810"/>
    </source>
</evidence>
<sequence>MHTPPLPLLPQLTALAAALAPVLALAQKTEPPAGTTALPTVVVSATRHALPLAEAPAAMTVVTAEQMAERATDNLLQALRAEPGVSAFGRPIGGRKALALRGMDPRHTLILVDGQRIAASDGLVGASDFQLDWAGAVDIERIEVVRGPMSVLYGAEALGGVIQVITKPLPDRLEARGLVEGREGHGGGSGHRAAAALRLPLGEKLRAGFSFSDARREATPSQGDPRLTAVEGRHPREAALRLEAMPAPEHRLRLDARLGDEDRWLDARERSGARRYHQSLHSLERRLLSLGWEGQWAQGWESQLRAYGSELAVRNVKTNGVASLRPNTVNERVLEGQIGGELGERGELGGKALRLTTGFELRREALDNSGLPGGHAQAEQQSLYAQLEAPLRGALAGLALTAGLRADHHERYGTEWSPRAYAVWRLQPDWVLKGGWGHGFKAPNLKQIDPNYREDEGPHTYLGRADLRPETNDNWELGLSWEHAQWGASLMGFHNRVRDLINPRLVGGTPARGIYQFENLDRARLQGVETALAWRAGAVHLQAHHSWLSARDGAGLPLDKRARRTAGLRADWRTANWSAGLAWEQQAGLHLASATAGQPPQRVPTLNLLNLHASWALSPQWRLRAGVDNATHVRLAAKSPLFSYEELPRTARLSLEGRW</sequence>
<dbReference type="AlphaFoldDB" id="A0A840RY18"/>
<dbReference type="CDD" id="cd01347">
    <property type="entry name" value="ligand_gated_channel"/>
    <property type="match status" value="1"/>
</dbReference>
<keyword evidence="6 15" id="KW-0732">Signal</keyword>
<evidence type="ECO:0000256" key="9">
    <source>
        <dbReference type="ARBA" id="ARBA00023136"/>
    </source>
</evidence>
<feature type="domain" description="TonB-dependent receptor plug" evidence="17">
    <location>
        <begin position="52"/>
        <end position="161"/>
    </location>
</feature>
<feature type="domain" description="TonB-dependent receptor-like beta-barrel" evidence="16">
    <location>
        <begin position="272"/>
        <end position="629"/>
    </location>
</feature>
<dbReference type="PROSITE" id="PS52016">
    <property type="entry name" value="TONB_DEPENDENT_REC_3"/>
    <property type="match status" value="1"/>
</dbReference>
<dbReference type="PANTHER" id="PTHR30069:SF53">
    <property type="entry name" value="COLICIN I RECEPTOR-RELATED"/>
    <property type="match status" value="1"/>
</dbReference>
<comment type="caution">
    <text evidence="18">The sequence shown here is derived from an EMBL/GenBank/DDBJ whole genome shotgun (WGS) entry which is preliminary data.</text>
</comment>
<evidence type="ECO:0000256" key="3">
    <source>
        <dbReference type="ARBA" id="ARBA00022448"/>
    </source>
</evidence>
<feature type="region of interest" description="Disordered" evidence="14">
    <location>
        <begin position="212"/>
        <end position="231"/>
    </location>
</feature>
<evidence type="ECO:0000256" key="1">
    <source>
        <dbReference type="ARBA" id="ARBA00004571"/>
    </source>
</evidence>
<dbReference type="Gene3D" id="2.40.170.20">
    <property type="entry name" value="TonB-dependent receptor, beta-barrel domain"/>
    <property type="match status" value="1"/>
</dbReference>
<dbReference type="GO" id="GO:0009279">
    <property type="term" value="C:cell outer membrane"/>
    <property type="evidence" value="ECO:0007669"/>
    <property type="project" value="UniProtKB-SubCell"/>
</dbReference>
<keyword evidence="4 12" id="KW-1134">Transmembrane beta strand</keyword>
<dbReference type="Pfam" id="PF00593">
    <property type="entry name" value="TonB_dep_Rec_b-barrel"/>
    <property type="match status" value="1"/>
</dbReference>
<evidence type="ECO:0000256" key="8">
    <source>
        <dbReference type="ARBA" id="ARBA00023077"/>
    </source>
</evidence>
<dbReference type="InterPro" id="IPR036942">
    <property type="entry name" value="Beta-barrel_TonB_sf"/>
</dbReference>
<evidence type="ECO:0000256" key="10">
    <source>
        <dbReference type="ARBA" id="ARBA00023170"/>
    </source>
</evidence>
<feature type="chain" id="PRO_5032295404" evidence="15">
    <location>
        <begin position="27"/>
        <end position="659"/>
    </location>
</feature>
<comment type="subcellular location">
    <subcellularLocation>
        <location evidence="1 12">Cell outer membrane</location>
        <topology evidence="1 12">Multi-pass membrane protein</topology>
    </subcellularLocation>
</comment>
<evidence type="ECO:0000259" key="17">
    <source>
        <dbReference type="Pfam" id="PF07715"/>
    </source>
</evidence>
<proteinExistence type="inferred from homology"/>
<evidence type="ECO:0000313" key="18">
    <source>
        <dbReference type="EMBL" id="MBB5203597.1"/>
    </source>
</evidence>
<evidence type="ECO:0000256" key="15">
    <source>
        <dbReference type="SAM" id="SignalP"/>
    </source>
</evidence>
<dbReference type="InterPro" id="IPR037066">
    <property type="entry name" value="Plug_dom_sf"/>
</dbReference>
<dbReference type="RefSeq" id="WP_138857360.1">
    <property type="nucleotide sequence ID" value="NZ_CP040709.1"/>
</dbReference>
<accession>A0A840RY18</accession>
<dbReference type="OrthoDB" id="183532at2"/>
<dbReference type="Gene3D" id="2.170.130.10">
    <property type="entry name" value="TonB-dependent receptor, plug domain"/>
    <property type="match status" value="1"/>
</dbReference>
<keyword evidence="7" id="KW-0406">Ion transport</keyword>
<dbReference type="Pfam" id="PF07715">
    <property type="entry name" value="Plug"/>
    <property type="match status" value="1"/>
</dbReference>
<keyword evidence="9 12" id="KW-0472">Membrane</keyword>
<dbReference type="InterPro" id="IPR000531">
    <property type="entry name" value="Beta-barrel_TonB"/>
</dbReference>
<keyword evidence="3 12" id="KW-0813">Transport</keyword>
<evidence type="ECO:0000259" key="16">
    <source>
        <dbReference type="Pfam" id="PF00593"/>
    </source>
</evidence>
<keyword evidence="8 13" id="KW-0798">TonB box</keyword>
<organism evidence="18 19">
    <name type="scientific">Inhella inkyongensis</name>
    <dbReference type="NCBI Taxonomy" id="392593"/>
    <lineage>
        <taxon>Bacteria</taxon>
        <taxon>Pseudomonadati</taxon>
        <taxon>Pseudomonadota</taxon>
        <taxon>Betaproteobacteria</taxon>
        <taxon>Burkholderiales</taxon>
        <taxon>Sphaerotilaceae</taxon>
        <taxon>Inhella</taxon>
    </lineage>
</organism>
<evidence type="ECO:0000256" key="4">
    <source>
        <dbReference type="ARBA" id="ARBA00022452"/>
    </source>
</evidence>
<evidence type="ECO:0000256" key="5">
    <source>
        <dbReference type="ARBA" id="ARBA00022692"/>
    </source>
</evidence>
<dbReference type="PANTHER" id="PTHR30069">
    <property type="entry name" value="TONB-DEPENDENT OUTER MEMBRANE RECEPTOR"/>
    <property type="match status" value="1"/>
</dbReference>
<keyword evidence="5 12" id="KW-0812">Transmembrane</keyword>
<keyword evidence="11 12" id="KW-0998">Cell outer membrane</keyword>
<dbReference type="EMBL" id="JACHHO010000001">
    <property type="protein sequence ID" value="MBB5203597.1"/>
    <property type="molecule type" value="Genomic_DNA"/>
</dbReference>
<keyword evidence="19" id="KW-1185">Reference proteome</keyword>
<evidence type="ECO:0000256" key="14">
    <source>
        <dbReference type="SAM" id="MobiDB-lite"/>
    </source>
</evidence>
<keyword evidence="10 18" id="KW-0675">Receptor</keyword>
<evidence type="ECO:0000256" key="7">
    <source>
        <dbReference type="ARBA" id="ARBA00023065"/>
    </source>
</evidence>